<keyword evidence="1" id="KW-0805">Transcription regulation</keyword>
<accession>D8LIR6</accession>
<feature type="domain" description="HTH myb-type" evidence="7">
    <location>
        <begin position="651"/>
        <end position="707"/>
    </location>
</feature>
<dbReference type="GO" id="GO:0000978">
    <property type="term" value="F:RNA polymerase II cis-regulatory region sequence-specific DNA binding"/>
    <property type="evidence" value="ECO:0007669"/>
    <property type="project" value="TreeGrafter"/>
</dbReference>
<dbReference type="Pfam" id="PF00249">
    <property type="entry name" value="Myb_DNA-binding"/>
    <property type="match status" value="2"/>
</dbReference>
<dbReference type="OrthoDB" id="2143914at2759"/>
<evidence type="ECO:0000256" key="2">
    <source>
        <dbReference type="ARBA" id="ARBA00023125"/>
    </source>
</evidence>
<dbReference type="AlphaFoldDB" id="D8LIR6"/>
<dbReference type="CDD" id="cd00167">
    <property type="entry name" value="SANT"/>
    <property type="match status" value="2"/>
</dbReference>
<feature type="domain" description="Myb-like" evidence="6">
    <location>
        <begin position="647"/>
        <end position="703"/>
    </location>
</feature>
<reference evidence="8 9" key="1">
    <citation type="journal article" date="2010" name="Nature">
        <title>The Ectocarpus genome and the independent evolution of multicellularity in brown algae.</title>
        <authorList>
            <person name="Cock J.M."/>
            <person name="Sterck L."/>
            <person name="Rouze P."/>
            <person name="Scornet D."/>
            <person name="Allen A.E."/>
            <person name="Amoutzias G."/>
            <person name="Anthouard V."/>
            <person name="Artiguenave F."/>
            <person name="Aury J.M."/>
            <person name="Badger J.H."/>
            <person name="Beszteri B."/>
            <person name="Billiau K."/>
            <person name="Bonnet E."/>
            <person name="Bothwell J.H."/>
            <person name="Bowler C."/>
            <person name="Boyen C."/>
            <person name="Brownlee C."/>
            <person name="Carrano C.J."/>
            <person name="Charrier B."/>
            <person name="Cho G.Y."/>
            <person name="Coelho S.M."/>
            <person name="Collen J."/>
            <person name="Corre E."/>
            <person name="Da Silva C."/>
            <person name="Delage L."/>
            <person name="Delaroque N."/>
            <person name="Dittami S.M."/>
            <person name="Doulbeau S."/>
            <person name="Elias M."/>
            <person name="Farnham G."/>
            <person name="Gachon C.M."/>
            <person name="Gschloessl B."/>
            <person name="Heesch S."/>
            <person name="Jabbari K."/>
            <person name="Jubin C."/>
            <person name="Kawai H."/>
            <person name="Kimura K."/>
            <person name="Kloareg B."/>
            <person name="Kupper F.C."/>
            <person name="Lang D."/>
            <person name="Le Bail A."/>
            <person name="Leblanc C."/>
            <person name="Lerouge P."/>
            <person name="Lohr M."/>
            <person name="Lopez P.J."/>
            <person name="Martens C."/>
            <person name="Maumus F."/>
            <person name="Michel G."/>
            <person name="Miranda-Saavedra D."/>
            <person name="Morales J."/>
            <person name="Moreau H."/>
            <person name="Motomura T."/>
            <person name="Nagasato C."/>
            <person name="Napoli C.A."/>
            <person name="Nelson D.R."/>
            <person name="Nyvall-Collen P."/>
            <person name="Peters A.F."/>
            <person name="Pommier C."/>
            <person name="Potin P."/>
            <person name="Poulain J."/>
            <person name="Quesneville H."/>
            <person name="Read B."/>
            <person name="Rensing S.A."/>
            <person name="Ritter A."/>
            <person name="Rousvoal S."/>
            <person name="Samanta M."/>
            <person name="Samson G."/>
            <person name="Schroeder D.C."/>
            <person name="Segurens B."/>
            <person name="Strittmatter M."/>
            <person name="Tonon T."/>
            <person name="Tregear J.W."/>
            <person name="Valentin K."/>
            <person name="von Dassow P."/>
            <person name="Yamagishi T."/>
            <person name="Van de Peer Y."/>
            <person name="Wincker P."/>
        </authorList>
    </citation>
    <scope>NUCLEOTIDE SEQUENCE [LARGE SCALE GENOMIC DNA]</scope>
    <source>
        <strain evidence="9">Ec32 / CCAP1310/4</strain>
    </source>
</reference>
<feature type="region of interest" description="Disordered" evidence="5">
    <location>
        <begin position="1"/>
        <end position="94"/>
    </location>
</feature>
<dbReference type="EMBL" id="FN649734">
    <property type="protein sequence ID" value="CBN79439.1"/>
    <property type="molecule type" value="Genomic_DNA"/>
</dbReference>
<dbReference type="InParanoid" id="D8LIR6"/>
<dbReference type="Proteomes" id="UP000002630">
    <property type="component" value="Linkage Group LG09"/>
</dbReference>
<dbReference type="GO" id="GO:0042795">
    <property type="term" value="P:snRNA transcription by RNA polymerase II"/>
    <property type="evidence" value="ECO:0007669"/>
    <property type="project" value="TreeGrafter"/>
</dbReference>
<dbReference type="GO" id="GO:0001006">
    <property type="term" value="F:RNA polymerase III type 3 promoter sequence-specific DNA binding"/>
    <property type="evidence" value="ECO:0007669"/>
    <property type="project" value="TreeGrafter"/>
</dbReference>
<evidence type="ECO:0000256" key="1">
    <source>
        <dbReference type="ARBA" id="ARBA00023015"/>
    </source>
</evidence>
<feature type="domain" description="Myb-like" evidence="6">
    <location>
        <begin position="335"/>
        <end position="376"/>
    </location>
</feature>
<feature type="compositionally biased region" description="Low complexity" evidence="5">
    <location>
        <begin position="26"/>
        <end position="37"/>
    </location>
</feature>
<evidence type="ECO:0000256" key="3">
    <source>
        <dbReference type="ARBA" id="ARBA00023163"/>
    </source>
</evidence>
<dbReference type="PROSITE" id="PS50090">
    <property type="entry name" value="MYB_LIKE"/>
    <property type="match status" value="4"/>
</dbReference>
<keyword evidence="4" id="KW-0539">Nucleus</keyword>
<evidence type="ECO:0000259" key="6">
    <source>
        <dbReference type="PROSITE" id="PS50090"/>
    </source>
</evidence>
<evidence type="ECO:0000256" key="4">
    <source>
        <dbReference type="ARBA" id="ARBA00023242"/>
    </source>
</evidence>
<protein>
    <submittedName>
        <fullName evidence="8">Myb-like DNA-binding domain containing protein</fullName>
    </submittedName>
</protein>
<feature type="compositionally biased region" description="Gly residues" evidence="5">
    <location>
        <begin position="463"/>
        <end position="473"/>
    </location>
</feature>
<dbReference type="GO" id="GO:0019185">
    <property type="term" value="C:snRNA-activating protein complex"/>
    <property type="evidence" value="ECO:0007669"/>
    <property type="project" value="TreeGrafter"/>
</dbReference>
<evidence type="ECO:0000313" key="9">
    <source>
        <dbReference type="Proteomes" id="UP000002630"/>
    </source>
</evidence>
<dbReference type="STRING" id="2880.D8LIR6"/>
<feature type="region of interest" description="Disordered" evidence="5">
    <location>
        <begin position="748"/>
        <end position="768"/>
    </location>
</feature>
<dbReference type="PROSITE" id="PS51294">
    <property type="entry name" value="HTH_MYB"/>
    <property type="match status" value="4"/>
</dbReference>
<dbReference type="InterPro" id="IPR017930">
    <property type="entry name" value="Myb_dom"/>
</dbReference>
<dbReference type="InterPro" id="IPR051575">
    <property type="entry name" value="Myb-like_DNA-bd"/>
</dbReference>
<feature type="domain" description="HTH myb-type" evidence="7">
    <location>
        <begin position="336"/>
        <end position="381"/>
    </location>
</feature>
<gene>
    <name evidence="8" type="ORF">Esi_0224_0019</name>
</gene>
<keyword evidence="2" id="KW-0238">DNA-binding</keyword>
<evidence type="ECO:0000313" key="8">
    <source>
        <dbReference type="EMBL" id="CBN79439.1"/>
    </source>
</evidence>
<sequence length="768" mass="84523">MAGDRAQAMTARALENLSNDPDLDESLASGAALAYGGPVPRVPSRAKRAAVAGGGAGSLPGTSTAGAPRSSPRPGRDRAVPAPARPRPPPKRGPVVLLRGARAEAAKKALALNLKLQTALRKELSVVDESLQRNKEILKTAEERLSSRRCMGITTSTEKFRWSKAVSKFLSVNGHPGKLGLHKEQEAMLRSDPIPWQSRDVKALLNHISAEYPDAVSPVTAEETLRKIDWEKAALSVDQTTHRGIKRQRLRRVRTAEECRLRWTHVDMPGATTGTTWSKEEDLAIMVQADERGAREWVKIAEEVRKVNGGLKQRSAIDCLRRYQATLNTKLVSWNRWSPQEDELLHDAIKRHGCKAWLSVARDVPGRSTLQCYNRFLKSGLQWLAASAAPRPPPPHHDHHHHHLQPKPEPTTGHADTAGGDGETPPQGGFAKEEGEEEEEEESNEEEGEEDDDDDNDEDFVPPGGGGGGGGVRSRGHHPNASPAARHRDHHHHRPPDHPNPRTNRSWGTWTLDEERHLCLAVRALMPRERRMGGPPFGGGDGGGGSAAAAAAAAAGKSGEGRKRRRDSDGGEPRPSGGGGRAPETGTRGGHPRKNGRSSSSSNSNTNMLDCFEGVNWQEVARLMSNGRSDKQCRLKWFEAIDPSVNRQREWDAEEDARLRKAVEARGMGEWRAVEMDMASWAQKRGVLRRTDHSCRRRYIAIEPEKHEKHLRYVQDRREVEPRLNAPCLAAHGFGKTEVTLKDFDLVDDELNGSNHDGGDGGDDDDKW</sequence>
<keyword evidence="9" id="KW-1185">Reference proteome</keyword>
<feature type="domain" description="Myb-like" evidence="6">
    <location>
        <begin position="616"/>
        <end position="641"/>
    </location>
</feature>
<feature type="compositionally biased region" description="Gly residues" evidence="5">
    <location>
        <begin position="535"/>
        <end position="546"/>
    </location>
</feature>
<evidence type="ECO:0000256" key="5">
    <source>
        <dbReference type="SAM" id="MobiDB-lite"/>
    </source>
</evidence>
<feature type="domain" description="HTH myb-type" evidence="7">
    <location>
        <begin position="276"/>
        <end position="331"/>
    </location>
</feature>
<feature type="region of interest" description="Disordered" evidence="5">
    <location>
        <begin position="530"/>
        <end position="607"/>
    </location>
</feature>
<feature type="domain" description="Myb-like" evidence="6">
    <location>
        <begin position="277"/>
        <end position="327"/>
    </location>
</feature>
<organism evidence="8 9">
    <name type="scientific">Ectocarpus siliculosus</name>
    <name type="common">Brown alga</name>
    <name type="synonym">Conferva siliculosa</name>
    <dbReference type="NCBI Taxonomy" id="2880"/>
    <lineage>
        <taxon>Eukaryota</taxon>
        <taxon>Sar</taxon>
        <taxon>Stramenopiles</taxon>
        <taxon>Ochrophyta</taxon>
        <taxon>PX clade</taxon>
        <taxon>Phaeophyceae</taxon>
        <taxon>Ectocarpales</taxon>
        <taxon>Ectocarpaceae</taxon>
        <taxon>Ectocarpus</taxon>
    </lineage>
</organism>
<keyword evidence="3" id="KW-0804">Transcription</keyword>
<feature type="compositionally biased region" description="Basic residues" evidence="5">
    <location>
        <begin position="485"/>
        <end position="495"/>
    </location>
</feature>
<proteinExistence type="predicted"/>
<dbReference type="PANTHER" id="PTHR46621">
    <property type="entry name" value="SNRNA-ACTIVATING PROTEIN COMPLEX SUBUNIT 4"/>
    <property type="match status" value="1"/>
</dbReference>
<feature type="compositionally biased region" description="Low complexity" evidence="5">
    <location>
        <begin position="547"/>
        <end position="557"/>
    </location>
</feature>
<feature type="region of interest" description="Disordered" evidence="5">
    <location>
        <begin position="387"/>
        <end position="506"/>
    </location>
</feature>
<dbReference type="InterPro" id="IPR001005">
    <property type="entry name" value="SANT/Myb"/>
</dbReference>
<dbReference type="SUPFAM" id="SSF46689">
    <property type="entry name" value="Homeodomain-like"/>
    <property type="match status" value="3"/>
</dbReference>
<dbReference type="SMART" id="SM00717">
    <property type="entry name" value="SANT"/>
    <property type="match status" value="5"/>
</dbReference>
<dbReference type="Gene3D" id="1.10.10.60">
    <property type="entry name" value="Homeodomain-like"/>
    <property type="match status" value="4"/>
</dbReference>
<name>D8LIR6_ECTSI</name>
<dbReference type="EMBL" id="FN648403">
    <property type="protein sequence ID" value="CBN79439.1"/>
    <property type="molecule type" value="Genomic_DNA"/>
</dbReference>
<evidence type="ECO:0000259" key="7">
    <source>
        <dbReference type="PROSITE" id="PS51294"/>
    </source>
</evidence>
<dbReference type="GO" id="GO:0042796">
    <property type="term" value="P:snRNA transcription by RNA polymerase III"/>
    <property type="evidence" value="ECO:0007669"/>
    <property type="project" value="TreeGrafter"/>
</dbReference>
<dbReference type="eggNOG" id="KOG0048">
    <property type="taxonomic scope" value="Eukaryota"/>
</dbReference>
<dbReference type="InterPro" id="IPR009057">
    <property type="entry name" value="Homeodomain-like_sf"/>
</dbReference>
<feature type="domain" description="HTH myb-type" evidence="7">
    <location>
        <begin position="614"/>
        <end position="645"/>
    </location>
</feature>
<dbReference type="PANTHER" id="PTHR46621:SF1">
    <property type="entry name" value="SNRNA-ACTIVATING PROTEIN COMPLEX SUBUNIT 4"/>
    <property type="match status" value="1"/>
</dbReference>
<feature type="compositionally biased region" description="Acidic residues" evidence="5">
    <location>
        <begin position="434"/>
        <end position="460"/>
    </location>
</feature>